<dbReference type="NCBIfam" id="TIGR02378">
    <property type="entry name" value="nirD_assim_sml"/>
    <property type="match status" value="1"/>
</dbReference>
<keyword evidence="5" id="KW-0411">Iron-sulfur</keyword>
<gene>
    <name evidence="8" type="primary">nirD</name>
    <name evidence="8" type="ORF">ACFSYH_09540</name>
</gene>
<keyword evidence="4" id="KW-0408">Iron</keyword>
<evidence type="ECO:0000259" key="7">
    <source>
        <dbReference type="PROSITE" id="PS51296"/>
    </source>
</evidence>
<dbReference type="InterPro" id="IPR036922">
    <property type="entry name" value="Rieske_2Fe-2S_sf"/>
</dbReference>
<reference evidence="9" key="1">
    <citation type="journal article" date="2019" name="Int. J. Syst. Evol. Microbiol.">
        <title>The Global Catalogue of Microorganisms (GCM) 10K type strain sequencing project: providing services to taxonomists for standard genome sequencing and annotation.</title>
        <authorList>
            <consortium name="The Broad Institute Genomics Platform"/>
            <consortium name="The Broad Institute Genome Sequencing Center for Infectious Disease"/>
            <person name="Wu L."/>
            <person name="Ma J."/>
        </authorList>
    </citation>
    <scope>NUCLEOTIDE SEQUENCE [LARGE SCALE GENOMIC DNA]</scope>
    <source>
        <strain evidence="9">KCTC 33576</strain>
    </source>
</reference>
<protein>
    <submittedName>
        <fullName evidence="8">Nitrite reductase small subunit NirD</fullName>
    </submittedName>
</protein>
<dbReference type="InterPro" id="IPR017941">
    <property type="entry name" value="Rieske_2Fe-2S"/>
</dbReference>
<accession>A0ABW5XG04</accession>
<dbReference type="EMBL" id="JBHUOP010000004">
    <property type="protein sequence ID" value="MFD2840813.1"/>
    <property type="molecule type" value="Genomic_DNA"/>
</dbReference>
<dbReference type="SUPFAM" id="SSF50022">
    <property type="entry name" value="ISP domain"/>
    <property type="match status" value="1"/>
</dbReference>
<keyword evidence="2" id="KW-0479">Metal-binding</keyword>
<dbReference type="PROSITE" id="PS51300">
    <property type="entry name" value="NIRD"/>
    <property type="match status" value="1"/>
</dbReference>
<dbReference type="InterPro" id="IPR017881">
    <property type="entry name" value="NirD"/>
</dbReference>
<keyword evidence="9" id="KW-1185">Reference proteome</keyword>
<dbReference type="Proteomes" id="UP001597391">
    <property type="component" value="Unassembled WGS sequence"/>
</dbReference>
<organism evidence="8 9">
    <name type="scientific">Populibacterium corticicola</name>
    <dbReference type="NCBI Taxonomy" id="1812826"/>
    <lineage>
        <taxon>Bacteria</taxon>
        <taxon>Bacillati</taxon>
        <taxon>Actinomycetota</taxon>
        <taxon>Actinomycetes</taxon>
        <taxon>Micrococcales</taxon>
        <taxon>Jonesiaceae</taxon>
        <taxon>Populibacterium</taxon>
    </lineage>
</organism>
<dbReference type="PANTHER" id="PTHR40562">
    <property type="match status" value="1"/>
</dbReference>
<dbReference type="InterPro" id="IPR012748">
    <property type="entry name" value="Rieske-like_NirD"/>
</dbReference>
<evidence type="ECO:0000256" key="1">
    <source>
        <dbReference type="ARBA" id="ARBA00022714"/>
    </source>
</evidence>
<keyword evidence="3" id="KW-0560">Oxidoreductase</keyword>
<keyword evidence="1" id="KW-0001">2Fe-2S</keyword>
<evidence type="ECO:0000256" key="5">
    <source>
        <dbReference type="ARBA" id="ARBA00023014"/>
    </source>
</evidence>
<evidence type="ECO:0000256" key="3">
    <source>
        <dbReference type="ARBA" id="ARBA00023002"/>
    </source>
</evidence>
<dbReference type="PANTHER" id="PTHR40562:SF1">
    <property type="entry name" value="NITRITE REDUCTASE (NADH) SMALL SUBUNIT"/>
    <property type="match status" value="1"/>
</dbReference>
<dbReference type="Pfam" id="PF13806">
    <property type="entry name" value="Rieske_2"/>
    <property type="match status" value="1"/>
</dbReference>
<proteinExistence type="predicted"/>
<name>A0ABW5XG04_9MICO</name>
<feature type="domain" description="Rieske" evidence="7">
    <location>
        <begin position="16"/>
        <end position="120"/>
    </location>
</feature>
<evidence type="ECO:0000313" key="8">
    <source>
        <dbReference type="EMBL" id="MFD2840813.1"/>
    </source>
</evidence>
<comment type="caution">
    <text evidence="8">The sequence shown here is derived from an EMBL/GenBank/DDBJ whole genome shotgun (WGS) entry which is preliminary data.</text>
</comment>
<dbReference type="Gene3D" id="2.102.10.10">
    <property type="entry name" value="Rieske [2Fe-2S] iron-sulphur domain"/>
    <property type="match status" value="1"/>
</dbReference>
<evidence type="ECO:0000256" key="4">
    <source>
        <dbReference type="ARBA" id="ARBA00023004"/>
    </source>
</evidence>
<keyword evidence="6" id="KW-0534">Nitrate assimilation</keyword>
<evidence type="ECO:0000256" key="2">
    <source>
        <dbReference type="ARBA" id="ARBA00022723"/>
    </source>
</evidence>
<dbReference type="RefSeq" id="WP_377466722.1">
    <property type="nucleotide sequence ID" value="NZ_JBHUOP010000004.1"/>
</dbReference>
<evidence type="ECO:0000256" key="6">
    <source>
        <dbReference type="ARBA" id="ARBA00023063"/>
    </source>
</evidence>
<dbReference type="PROSITE" id="PS51296">
    <property type="entry name" value="RIESKE"/>
    <property type="match status" value="1"/>
</dbReference>
<sequence>MSSMLETRVQSLTTWSDVCARQELETNWGEAAVIGDAQVALFAFDDDTVCATAQSCPSTGAHVMSRGITGSKVVDGSQVLTIACPLHKEVFRLDTGECVSGDTPALQVYPVTIVADHVLVLV</sequence>
<evidence type="ECO:0000313" key="9">
    <source>
        <dbReference type="Proteomes" id="UP001597391"/>
    </source>
</evidence>